<accession>A0A8S3UTS3</accession>
<organism evidence="1 2">
    <name type="scientific">Mytilus edulis</name>
    <name type="common">Blue mussel</name>
    <dbReference type="NCBI Taxonomy" id="6550"/>
    <lineage>
        <taxon>Eukaryota</taxon>
        <taxon>Metazoa</taxon>
        <taxon>Spiralia</taxon>
        <taxon>Lophotrochozoa</taxon>
        <taxon>Mollusca</taxon>
        <taxon>Bivalvia</taxon>
        <taxon>Autobranchia</taxon>
        <taxon>Pteriomorphia</taxon>
        <taxon>Mytilida</taxon>
        <taxon>Mytiloidea</taxon>
        <taxon>Mytilidae</taxon>
        <taxon>Mytilinae</taxon>
        <taxon>Mytilus</taxon>
    </lineage>
</organism>
<dbReference type="EMBL" id="CAJPWZ010002789">
    <property type="protein sequence ID" value="CAG2245830.1"/>
    <property type="molecule type" value="Genomic_DNA"/>
</dbReference>
<keyword evidence="2" id="KW-1185">Reference proteome</keyword>
<reference evidence="1" key="1">
    <citation type="submission" date="2021-03" db="EMBL/GenBank/DDBJ databases">
        <authorList>
            <person name="Bekaert M."/>
        </authorList>
    </citation>
    <scope>NUCLEOTIDE SEQUENCE</scope>
</reference>
<dbReference type="Proteomes" id="UP000683360">
    <property type="component" value="Unassembled WGS sequence"/>
</dbReference>
<evidence type="ECO:0000313" key="1">
    <source>
        <dbReference type="EMBL" id="CAG2245830.1"/>
    </source>
</evidence>
<dbReference type="AlphaFoldDB" id="A0A8S3UTS3"/>
<name>A0A8S3UTS3_MYTED</name>
<proteinExistence type="predicted"/>
<protein>
    <submittedName>
        <fullName evidence="1">Uncharacterized protein</fullName>
    </submittedName>
</protein>
<evidence type="ECO:0000313" key="2">
    <source>
        <dbReference type="Proteomes" id="UP000683360"/>
    </source>
</evidence>
<gene>
    <name evidence="1" type="ORF">MEDL_57837</name>
</gene>
<comment type="caution">
    <text evidence="1">The sequence shown here is derived from an EMBL/GenBank/DDBJ whole genome shotgun (WGS) entry which is preliminary data.</text>
</comment>
<sequence>MLNKNSDISNDIENCNSDIICNEILDVEITINEVYNVVKISKCGKSLGVDNIPVKLYINTTALNALIRVFKIYYNKKKRTNPDFVAIEKEQNQRRRTNSKFVEFEKEQNKNRWSIPEFVAIIQEENNKRSDPIFKAFEHDIGRDCNSSINKALDSHQLIDAFQNEVSTACI</sequence>